<accession>A0AA41BKU2</accession>
<name>A0AA41BKU2_LEPIR</name>
<proteinExistence type="predicted"/>
<dbReference type="GO" id="GO:0004386">
    <property type="term" value="F:helicase activity"/>
    <property type="evidence" value="ECO:0007669"/>
    <property type="project" value="UniProtKB-KW"/>
</dbReference>
<protein>
    <submittedName>
        <fullName evidence="1">DEAD/DEAH box helicase</fullName>
    </submittedName>
</protein>
<evidence type="ECO:0000313" key="2">
    <source>
        <dbReference type="Proteomes" id="UP000644282"/>
    </source>
</evidence>
<reference evidence="1" key="1">
    <citation type="submission" date="2020-10" db="EMBL/GenBank/DDBJ databases">
        <title>New Zealand Leptospira genomics.</title>
        <authorList>
            <person name="Wilkinson D.A."/>
            <person name="Nisa S."/>
            <person name="Moinet M."/>
            <person name="Benschop J."/>
        </authorList>
    </citation>
    <scope>NUCLEOTIDE SEQUENCE</scope>
    <source>
        <strain evidence="1">ESR8</strain>
    </source>
</reference>
<dbReference type="Proteomes" id="UP000644282">
    <property type="component" value="Unassembled WGS sequence"/>
</dbReference>
<keyword evidence="1" id="KW-0547">Nucleotide-binding</keyword>
<keyword evidence="1" id="KW-0347">Helicase</keyword>
<sequence length="172" mass="19191">QQIWLPNKNTGVAVSISSNILKDLATKAGETLTAFFNALSGEVPLNFYSPQRIKRPLKLDRGEFAAVLAEIAEILQKHLSKLSTDNEDIAERESALALEMLAGRINEIATGLETFRQVDDPNLVYWIEPPDQSSKEIYYKICMEPLSPSEIIRDLFASRMESIVFTSATLST</sequence>
<keyword evidence="1" id="KW-0067">ATP-binding</keyword>
<dbReference type="AlphaFoldDB" id="A0AA41BKU2"/>
<organism evidence="1 2">
    <name type="scientific">Leptospira interrogans serovar Pomona</name>
    <dbReference type="NCBI Taxonomy" id="44276"/>
    <lineage>
        <taxon>Bacteria</taxon>
        <taxon>Pseudomonadati</taxon>
        <taxon>Spirochaetota</taxon>
        <taxon>Spirochaetia</taxon>
        <taxon>Leptospirales</taxon>
        <taxon>Leptospiraceae</taxon>
        <taxon>Leptospira</taxon>
    </lineage>
</organism>
<gene>
    <name evidence="1" type="ORF">IQB77_21660</name>
</gene>
<comment type="caution">
    <text evidence="1">The sequence shown here is derived from an EMBL/GenBank/DDBJ whole genome shotgun (WGS) entry which is preliminary data.</text>
</comment>
<feature type="non-terminal residue" evidence="1">
    <location>
        <position position="172"/>
    </location>
</feature>
<evidence type="ECO:0000313" key="1">
    <source>
        <dbReference type="EMBL" id="MBE8432318.1"/>
    </source>
</evidence>
<dbReference type="EMBL" id="JADDXF010000519">
    <property type="protein sequence ID" value="MBE8432318.1"/>
    <property type="molecule type" value="Genomic_DNA"/>
</dbReference>
<feature type="non-terminal residue" evidence="1">
    <location>
        <position position="1"/>
    </location>
</feature>
<keyword evidence="1" id="KW-0378">Hydrolase</keyword>